<dbReference type="Proteomes" id="UP000023152">
    <property type="component" value="Unassembled WGS sequence"/>
</dbReference>
<dbReference type="AlphaFoldDB" id="X6LA53"/>
<comment type="caution">
    <text evidence="1">The sequence shown here is derived from an EMBL/GenBank/DDBJ whole genome shotgun (WGS) entry which is preliminary data.</text>
</comment>
<reference evidence="1 2" key="1">
    <citation type="journal article" date="2013" name="Curr. Biol.">
        <title>The Genome of the Foraminiferan Reticulomyxa filosa.</title>
        <authorList>
            <person name="Glockner G."/>
            <person name="Hulsmann N."/>
            <person name="Schleicher M."/>
            <person name="Noegel A.A."/>
            <person name="Eichinger L."/>
            <person name="Gallinger C."/>
            <person name="Pawlowski J."/>
            <person name="Sierra R."/>
            <person name="Euteneuer U."/>
            <person name="Pillet L."/>
            <person name="Moustafa A."/>
            <person name="Platzer M."/>
            <person name="Groth M."/>
            <person name="Szafranski K."/>
            <person name="Schliwa M."/>
        </authorList>
    </citation>
    <scope>NUCLEOTIDE SEQUENCE [LARGE SCALE GENOMIC DNA]</scope>
</reference>
<accession>X6LA53</accession>
<feature type="non-terminal residue" evidence="1">
    <location>
        <position position="1"/>
    </location>
</feature>
<evidence type="ECO:0000313" key="1">
    <source>
        <dbReference type="EMBL" id="ETN97624.1"/>
    </source>
</evidence>
<evidence type="ECO:0000313" key="2">
    <source>
        <dbReference type="Proteomes" id="UP000023152"/>
    </source>
</evidence>
<organism evidence="1 2">
    <name type="scientific">Reticulomyxa filosa</name>
    <dbReference type="NCBI Taxonomy" id="46433"/>
    <lineage>
        <taxon>Eukaryota</taxon>
        <taxon>Sar</taxon>
        <taxon>Rhizaria</taxon>
        <taxon>Retaria</taxon>
        <taxon>Foraminifera</taxon>
        <taxon>Monothalamids</taxon>
        <taxon>Reticulomyxidae</taxon>
        <taxon>Reticulomyxa</taxon>
    </lineage>
</organism>
<dbReference type="EMBL" id="ASPP01049123">
    <property type="protein sequence ID" value="ETN97624.1"/>
    <property type="molecule type" value="Genomic_DNA"/>
</dbReference>
<protein>
    <submittedName>
        <fullName evidence="1">Uncharacterized protein</fullName>
    </submittedName>
</protein>
<proteinExistence type="predicted"/>
<sequence length="92" mass="10687">FQNINGYDCYTSRDLLEGLVMKLNETQIDSVSTCLINGLKRNNKENRKLYVVGFLSMKLNKKQLDDVFKCLNGAKDEHKYIVHYGKNNLKQN</sequence>
<dbReference type="OrthoDB" id="298726at2759"/>
<keyword evidence="2" id="KW-1185">Reference proteome</keyword>
<name>X6LA53_RETFI</name>
<gene>
    <name evidence="1" type="ORF">RFI_39905</name>
</gene>